<keyword evidence="3" id="KW-1185">Reference proteome</keyword>
<dbReference type="EMBL" id="JARIHO010000019">
    <property type="protein sequence ID" value="KAJ7347443.1"/>
    <property type="molecule type" value="Genomic_DNA"/>
</dbReference>
<accession>A0AAD7A1C1</accession>
<evidence type="ECO:0000256" key="1">
    <source>
        <dbReference type="SAM" id="SignalP"/>
    </source>
</evidence>
<organism evidence="2 3">
    <name type="scientific">Mycena albidolilacea</name>
    <dbReference type="NCBI Taxonomy" id="1033008"/>
    <lineage>
        <taxon>Eukaryota</taxon>
        <taxon>Fungi</taxon>
        <taxon>Dikarya</taxon>
        <taxon>Basidiomycota</taxon>
        <taxon>Agaricomycotina</taxon>
        <taxon>Agaricomycetes</taxon>
        <taxon>Agaricomycetidae</taxon>
        <taxon>Agaricales</taxon>
        <taxon>Marasmiineae</taxon>
        <taxon>Mycenaceae</taxon>
        <taxon>Mycena</taxon>
    </lineage>
</organism>
<feature type="chain" id="PRO_5042202572" evidence="1">
    <location>
        <begin position="20"/>
        <end position="135"/>
    </location>
</feature>
<name>A0AAD7A1C1_9AGAR</name>
<dbReference type="AlphaFoldDB" id="A0AAD7A1C1"/>
<comment type="caution">
    <text evidence="2">The sequence shown here is derived from an EMBL/GenBank/DDBJ whole genome shotgun (WGS) entry which is preliminary data.</text>
</comment>
<sequence>MFSAKFILTALAFAAISSAAPKAPKLTSASITVCTNKKLKGACVTLSVISDSCINFTGGLTFLNKEITSAQVPAGFVCTFFEDFGCEETGTKKHDAAALTGGTYNNFAKPGLGGVKGLSGQNFDKLTSSISCSPI</sequence>
<dbReference type="Proteomes" id="UP001218218">
    <property type="component" value="Unassembled WGS sequence"/>
</dbReference>
<keyword evidence="1" id="KW-0732">Signal</keyword>
<protein>
    <submittedName>
        <fullName evidence="2">Uncharacterized protein</fullName>
    </submittedName>
</protein>
<evidence type="ECO:0000313" key="3">
    <source>
        <dbReference type="Proteomes" id="UP001218218"/>
    </source>
</evidence>
<proteinExistence type="predicted"/>
<gene>
    <name evidence="2" type="ORF">DFH08DRAFT_809199</name>
</gene>
<reference evidence="2" key="1">
    <citation type="submission" date="2023-03" db="EMBL/GenBank/DDBJ databases">
        <title>Massive genome expansion in bonnet fungi (Mycena s.s.) driven by repeated elements and novel gene families across ecological guilds.</title>
        <authorList>
            <consortium name="Lawrence Berkeley National Laboratory"/>
            <person name="Harder C.B."/>
            <person name="Miyauchi S."/>
            <person name="Viragh M."/>
            <person name="Kuo A."/>
            <person name="Thoen E."/>
            <person name="Andreopoulos B."/>
            <person name="Lu D."/>
            <person name="Skrede I."/>
            <person name="Drula E."/>
            <person name="Henrissat B."/>
            <person name="Morin E."/>
            <person name="Kohler A."/>
            <person name="Barry K."/>
            <person name="LaButti K."/>
            <person name="Morin E."/>
            <person name="Salamov A."/>
            <person name="Lipzen A."/>
            <person name="Mereny Z."/>
            <person name="Hegedus B."/>
            <person name="Baldrian P."/>
            <person name="Stursova M."/>
            <person name="Weitz H."/>
            <person name="Taylor A."/>
            <person name="Grigoriev I.V."/>
            <person name="Nagy L.G."/>
            <person name="Martin F."/>
            <person name="Kauserud H."/>
        </authorList>
    </citation>
    <scope>NUCLEOTIDE SEQUENCE</scope>
    <source>
        <strain evidence="2">CBHHK002</strain>
    </source>
</reference>
<evidence type="ECO:0000313" key="2">
    <source>
        <dbReference type="EMBL" id="KAJ7347443.1"/>
    </source>
</evidence>
<feature type="signal peptide" evidence="1">
    <location>
        <begin position="1"/>
        <end position="19"/>
    </location>
</feature>